<proteinExistence type="inferred from homology"/>
<keyword evidence="3 4" id="KW-0732">Signal</keyword>
<comment type="subcellular location">
    <subcellularLocation>
        <location evidence="1">Cell envelope</location>
    </subcellularLocation>
</comment>
<feature type="signal peptide" evidence="4">
    <location>
        <begin position="1"/>
        <end position="28"/>
    </location>
</feature>
<dbReference type="Gene3D" id="3.40.50.2300">
    <property type="match status" value="2"/>
</dbReference>
<keyword evidence="7" id="KW-1185">Reference proteome</keyword>
<reference evidence="6" key="1">
    <citation type="submission" date="2020-08" db="EMBL/GenBank/DDBJ databases">
        <title>Genome public.</title>
        <authorList>
            <person name="Liu C."/>
            <person name="Sun Q."/>
        </authorList>
    </citation>
    <scope>NUCLEOTIDE SEQUENCE</scope>
    <source>
        <strain evidence="6">NSJ-55</strain>
    </source>
</reference>
<sequence>MKLKKVLGIALATTVLLGVTACSSSEPAKTGNSDAAGGDVNGDGEIIIGYIAKNTTDPQPSTINSSASEQLDKLKADGVIDDWTGIMDGLSDANKQVDLAQDCIAQGCDYVIITPAEAVASDPAITNLVDAGVKVVVVNAKTDSTDDVAMTFCGSDDVYAGELMAEYLNEKLPDGGKYLHCQGVIGNSAQIQRAEGITNKLNDNFECIAEVPCEWSGEKAVNATHDALAQYGKDLTAVICDNDDMSAAAQLTCNESGREDIICIGVDGNAGAMGMIQEGTLDATVLQDSIGQITAAIDAIVADINGETVEKEYLVPFVIVTAENVDEYATE</sequence>
<organism evidence="6 7">
    <name type="scientific">Mediterraneibacter hominis</name>
    <dbReference type="NCBI Taxonomy" id="2763054"/>
    <lineage>
        <taxon>Bacteria</taxon>
        <taxon>Bacillati</taxon>
        <taxon>Bacillota</taxon>
        <taxon>Clostridia</taxon>
        <taxon>Lachnospirales</taxon>
        <taxon>Lachnospiraceae</taxon>
        <taxon>Mediterraneibacter</taxon>
    </lineage>
</organism>
<protein>
    <submittedName>
        <fullName evidence="6">Substrate-binding domain-containing protein</fullName>
    </submittedName>
</protein>
<accession>A0A923LHZ0</accession>
<evidence type="ECO:0000259" key="5">
    <source>
        <dbReference type="Pfam" id="PF13407"/>
    </source>
</evidence>
<evidence type="ECO:0000256" key="4">
    <source>
        <dbReference type="SAM" id="SignalP"/>
    </source>
</evidence>
<feature type="domain" description="Periplasmic binding protein" evidence="5">
    <location>
        <begin position="48"/>
        <end position="307"/>
    </location>
</feature>
<gene>
    <name evidence="6" type="ORF">H8S37_08715</name>
</gene>
<comment type="caution">
    <text evidence="6">The sequence shown here is derived from an EMBL/GenBank/DDBJ whole genome shotgun (WGS) entry which is preliminary data.</text>
</comment>
<dbReference type="GO" id="GO:0030246">
    <property type="term" value="F:carbohydrate binding"/>
    <property type="evidence" value="ECO:0007669"/>
    <property type="project" value="UniProtKB-ARBA"/>
</dbReference>
<evidence type="ECO:0000256" key="1">
    <source>
        <dbReference type="ARBA" id="ARBA00004196"/>
    </source>
</evidence>
<dbReference type="Pfam" id="PF13407">
    <property type="entry name" value="Peripla_BP_4"/>
    <property type="match status" value="1"/>
</dbReference>
<dbReference type="GO" id="GO:0030313">
    <property type="term" value="C:cell envelope"/>
    <property type="evidence" value="ECO:0007669"/>
    <property type="project" value="UniProtKB-SubCell"/>
</dbReference>
<dbReference type="EMBL" id="JACOPF010000001">
    <property type="protein sequence ID" value="MBC5689006.1"/>
    <property type="molecule type" value="Genomic_DNA"/>
</dbReference>
<evidence type="ECO:0000256" key="3">
    <source>
        <dbReference type="ARBA" id="ARBA00022729"/>
    </source>
</evidence>
<dbReference type="InterPro" id="IPR025997">
    <property type="entry name" value="SBP_2_dom"/>
</dbReference>
<dbReference type="PROSITE" id="PS51257">
    <property type="entry name" value="PROKAR_LIPOPROTEIN"/>
    <property type="match status" value="1"/>
</dbReference>
<evidence type="ECO:0000313" key="7">
    <source>
        <dbReference type="Proteomes" id="UP000652477"/>
    </source>
</evidence>
<evidence type="ECO:0000313" key="6">
    <source>
        <dbReference type="EMBL" id="MBC5689006.1"/>
    </source>
</evidence>
<dbReference type="SUPFAM" id="SSF53822">
    <property type="entry name" value="Periplasmic binding protein-like I"/>
    <property type="match status" value="1"/>
</dbReference>
<feature type="chain" id="PRO_5039183198" evidence="4">
    <location>
        <begin position="29"/>
        <end position="331"/>
    </location>
</feature>
<dbReference type="PANTHER" id="PTHR46847">
    <property type="entry name" value="D-ALLOSE-BINDING PERIPLASMIC PROTEIN-RELATED"/>
    <property type="match status" value="1"/>
</dbReference>
<evidence type="ECO:0000256" key="2">
    <source>
        <dbReference type="ARBA" id="ARBA00007639"/>
    </source>
</evidence>
<name>A0A923LHZ0_9FIRM</name>
<dbReference type="PANTHER" id="PTHR46847:SF1">
    <property type="entry name" value="D-ALLOSE-BINDING PERIPLASMIC PROTEIN-RELATED"/>
    <property type="match status" value="1"/>
</dbReference>
<dbReference type="InterPro" id="IPR028082">
    <property type="entry name" value="Peripla_BP_I"/>
</dbReference>
<dbReference type="RefSeq" id="WP_186875586.1">
    <property type="nucleotide sequence ID" value="NZ_JACOPF010000001.1"/>
</dbReference>
<comment type="similarity">
    <text evidence="2">Belongs to the bacterial solute-binding protein 2 family.</text>
</comment>
<dbReference type="AlphaFoldDB" id="A0A923LHZ0"/>
<dbReference type="Proteomes" id="UP000652477">
    <property type="component" value="Unassembled WGS sequence"/>
</dbReference>